<evidence type="ECO:0000256" key="1">
    <source>
        <dbReference type="SAM" id="MobiDB-lite"/>
    </source>
</evidence>
<feature type="region of interest" description="Disordered" evidence="1">
    <location>
        <begin position="160"/>
        <end position="220"/>
    </location>
</feature>
<evidence type="ECO:0000313" key="5">
    <source>
        <dbReference type="Proteomes" id="UP001260872"/>
    </source>
</evidence>
<sequence>MQPVSAGLMLLVPLFLAGAAPDPPELEHLPERVDVDVVQGAYTTLTAIYDQDLRSNLVPGEIARWDVGVQVDPPDPGSVLLGVAADGDFAVELTVYSCPEPWLDAPGNPILPRENACSGDVELVVENHPVQPDGNVAWIGSFPTDQQRWLRVLTWMPLDTPDEAQNSQTTVRVHASGTSDTPGDDPAPDPSDPADPGISIAPGDGEAGDLSAGAPASPRPGALAQTGWQLALVLGLALASTLLGWILLKSRHREAG</sequence>
<dbReference type="EMBL" id="JAVKGT010000029">
    <property type="protein sequence ID" value="MDR5712585.1"/>
    <property type="molecule type" value="Genomic_DNA"/>
</dbReference>
<feature type="compositionally biased region" description="Low complexity" evidence="1">
    <location>
        <begin position="210"/>
        <end position="220"/>
    </location>
</feature>
<gene>
    <name evidence="4" type="ORF">RH857_10660</name>
</gene>
<feature type="transmembrane region" description="Helical" evidence="2">
    <location>
        <begin position="227"/>
        <end position="248"/>
    </location>
</feature>
<keyword evidence="2" id="KW-0472">Membrane</keyword>
<accession>A0ABU1FV86</accession>
<keyword evidence="5" id="KW-1185">Reference proteome</keyword>
<feature type="signal peptide" evidence="3">
    <location>
        <begin position="1"/>
        <end position="19"/>
    </location>
</feature>
<keyword evidence="2" id="KW-0812">Transmembrane</keyword>
<name>A0ABU1FV86_9MICC</name>
<evidence type="ECO:0000256" key="2">
    <source>
        <dbReference type="SAM" id="Phobius"/>
    </source>
</evidence>
<feature type="chain" id="PRO_5045291328" description="Peptidase" evidence="3">
    <location>
        <begin position="20"/>
        <end position="256"/>
    </location>
</feature>
<organism evidence="4 5">
    <name type="scientific">Nesterenkonia flava</name>
    <dbReference type="NCBI Taxonomy" id="469799"/>
    <lineage>
        <taxon>Bacteria</taxon>
        <taxon>Bacillati</taxon>
        <taxon>Actinomycetota</taxon>
        <taxon>Actinomycetes</taxon>
        <taxon>Micrococcales</taxon>
        <taxon>Micrococcaceae</taxon>
        <taxon>Nesterenkonia</taxon>
    </lineage>
</organism>
<protein>
    <recommendedName>
        <fullName evidence="6">Peptidase</fullName>
    </recommendedName>
</protein>
<keyword evidence="3" id="KW-0732">Signal</keyword>
<evidence type="ECO:0008006" key="6">
    <source>
        <dbReference type="Google" id="ProtNLM"/>
    </source>
</evidence>
<dbReference type="RefSeq" id="WP_310537958.1">
    <property type="nucleotide sequence ID" value="NZ_BAAAOC010000005.1"/>
</dbReference>
<dbReference type="Proteomes" id="UP001260872">
    <property type="component" value="Unassembled WGS sequence"/>
</dbReference>
<proteinExistence type="predicted"/>
<comment type="caution">
    <text evidence="4">The sequence shown here is derived from an EMBL/GenBank/DDBJ whole genome shotgun (WGS) entry which is preliminary data.</text>
</comment>
<evidence type="ECO:0000256" key="3">
    <source>
        <dbReference type="SAM" id="SignalP"/>
    </source>
</evidence>
<reference evidence="5" key="1">
    <citation type="submission" date="2023-07" db="EMBL/GenBank/DDBJ databases">
        <title>Description of three actinobacteria isolated from air of manufacturing shop in a pharmaceutical factory.</title>
        <authorList>
            <person name="Zhang D.-F."/>
        </authorList>
    </citation>
    <scope>NUCLEOTIDE SEQUENCE [LARGE SCALE GENOMIC DNA]</scope>
    <source>
        <strain evidence="5">CCTCC AB 207010</strain>
    </source>
</reference>
<evidence type="ECO:0000313" key="4">
    <source>
        <dbReference type="EMBL" id="MDR5712585.1"/>
    </source>
</evidence>
<keyword evidence="2" id="KW-1133">Transmembrane helix</keyword>